<dbReference type="EnsemblMetazoa" id="SMAR006032-RA">
    <property type="protein sequence ID" value="SMAR006032-PA"/>
    <property type="gene ID" value="SMAR006032"/>
</dbReference>
<dbReference type="OMA" id="YRPRESN"/>
<accession>T1IXT8</accession>
<reference evidence="3" key="2">
    <citation type="submission" date="2015-02" db="UniProtKB">
        <authorList>
            <consortium name="EnsemblMetazoa"/>
        </authorList>
    </citation>
    <scope>IDENTIFICATION</scope>
</reference>
<feature type="compositionally biased region" description="Polar residues" evidence="1">
    <location>
        <begin position="135"/>
        <end position="145"/>
    </location>
</feature>
<name>T1IXT8_STRMM</name>
<dbReference type="GO" id="GO:0098839">
    <property type="term" value="C:postsynaptic density membrane"/>
    <property type="evidence" value="ECO:0007669"/>
    <property type="project" value="TreeGrafter"/>
</dbReference>
<dbReference type="GO" id="GO:0098943">
    <property type="term" value="P:neurotransmitter receptor transport, postsynaptic endosome to lysosome"/>
    <property type="evidence" value="ECO:0007669"/>
    <property type="project" value="TreeGrafter"/>
</dbReference>
<dbReference type="PANTHER" id="PTHR12107">
    <property type="entry name" value="VOLTAGE-DEPENDENT CALCIUM CHANNEL GAMMA SUBUNIT"/>
    <property type="match status" value="1"/>
</dbReference>
<dbReference type="GO" id="GO:0051968">
    <property type="term" value="P:positive regulation of synaptic transmission, glutamatergic"/>
    <property type="evidence" value="ECO:0007669"/>
    <property type="project" value="TreeGrafter"/>
</dbReference>
<dbReference type="EMBL" id="JH431662">
    <property type="status" value="NOT_ANNOTATED_CDS"/>
    <property type="molecule type" value="Genomic_DNA"/>
</dbReference>
<evidence type="ECO:0008006" key="5">
    <source>
        <dbReference type="Google" id="ProtNLM"/>
    </source>
</evidence>
<dbReference type="GO" id="GO:0099590">
    <property type="term" value="P:neurotransmitter receptor internalization"/>
    <property type="evidence" value="ECO:0007669"/>
    <property type="project" value="TreeGrafter"/>
</dbReference>
<dbReference type="GO" id="GO:0016247">
    <property type="term" value="F:channel regulator activity"/>
    <property type="evidence" value="ECO:0007669"/>
    <property type="project" value="TreeGrafter"/>
</dbReference>
<feature type="region of interest" description="Disordered" evidence="1">
    <location>
        <begin position="93"/>
        <end position="145"/>
    </location>
</feature>
<keyword evidence="2" id="KW-1133">Transmembrane helix</keyword>
<dbReference type="eggNOG" id="ENOG502QTQ7">
    <property type="taxonomic scope" value="Eukaryota"/>
</dbReference>
<feature type="transmembrane region" description="Helical" evidence="2">
    <location>
        <begin position="12"/>
        <end position="30"/>
    </location>
</feature>
<feature type="transmembrane region" description="Helical" evidence="2">
    <location>
        <begin position="51"/>
        <end position="82"/>
    </location>
</feature>
<evidence type="ECO:0000256" key="1">
    <source>
        <dbReference type="SAM" id="MobiDB-lite"/>
    </source>
</evidence>
<dbReference type="HOGENOM" id="CLU_081684_0_0_1"/>
<dbReference type="GO" id="GO:0098970">
    <property type="term" value="P:postsynaptic neurotransmitter receptor diffusion trapping"/>
    <property type="evidence" value="ECO:0007669"/>
    <property type="project" value="TreeGrafter"/>
</dbReference>
<dbReference type="STRING" id="126957.T1IXT8"/>
<dbReference type="AlphaFoldDB" id="T1IXT8"/>
<evidence type="ECO:0000313" key="3">
    <source>
        <dbReference type="EnsemblMetazoa" id="SMAR006032-PA"/>
    </source>
</evidence>
<keyword evidence="4" id="KW-1185">Reference proteome</keyword>
<reference evidence="4" key="1">
    <citation type="submission" date="2011-05" db="EMBL/GenBank/DDBJ databases">
        <authorList>
            <person name="Richards S.R."/>
            <person name="Qu J."/>
            <person name="Jiang H."/>
            <person name="Jhangiani S.N."/>
            <person name="Agravi P."/>
            <person name="Goodspeed R."/>
            <person name="Gross S."/>
            <person name="Mandapat C."/>
            <person name="Jackson L."/>
            <person name="Mathew T."/>
            <person name="Pu L."/>
            <person name="Thornton R."/>
            <person name="Saada N."/>
            <person name="Wilczek-Boney K.B."/>
            <person name="Lee S."/>
            <person name="Kovar C."/>
            <person name="Wu Y."/>
            <person name="Scherer S.E."/>
            <person name="Worley K.C."/>
            <person name="Muzny D.M."/>
            <person name="Gibbs R."/>
        </authorList>
    </citation>
    <scope>NUCLEOTIDE SEQUENCE</scope>
    <source>
        <strain evidence="4">Brora</strain>
    </source>
</reference>
<evidence type="ECO:0000256" key="2">
    <source>
        <dbReference type="SAM" id="Phobius"/>
    </source>
</evidence>
<dbReference type="Proteomes" id="UP000014500">
    <property type="component" value="Unassembled WGS sequence"/>
</dbReference>
<keyword evidence="2" id="KW-0812">Transmembrane</keyword>
<organism evidence="3 4">
    <name type="scientific">Strigamia maritima</name>
    <name type="common">European centipede</name>
    <name type="synonym">Geophilus maritimus</name>
    <dbReference type="NCBI Taxonomy" id="126957"/>
    <lineage>
        <taxon>Eukaryota</taxon>
        <taxon>Metazoa</taxon>
        <taxon>Ecdysozoa</taxon>
        <taxon>Arthropoda</taxon>
        <taxon>Myriapoda</taxon>
        <taxon>Chilopoda</taxon>
        <taxon>Pleurostigmophora</taxon>
        <taxon>Geophilomorpha</taxon>
        <taxon>Linotaeniidae</taxon>
        <taxon>Strigamia</taxon>
    </lineage>
</organism>
<proteinExistence type="predicted"/>
<evidence type="ECO:0000313" key="4">
    <source>
        <dbReference type="Proteomes" id="UP000014500"/>
    </source>
</evidence>
<dbReference type="Gene3D" id="1.20.140.150">
    <property type="match status" value="1"/>
</dbReference>
<dbReference type="PANTHER" id="PTHR12107:SF0">
    <property type="entry name" value="STARGAZIN (MAMMALIAN CALCIUM CHANNEL) HOMOLOG"/>
    <property type="match status" value="1"/>
</dbReference>
<dbReference type="GO" id="GO:0019226">
    <property type="term" value="P:transmission of nerve impulse"/>
    <property type="evidence" value="ECO:0007669"/>
    <property type="project" value="TreeGrafter"/>
</dbReference>
<dbReference type="GO" id="GO:0032281">
    <property type="term" value="C:AMPA glutamate receptor complex"/>
    <property type="evidence" value="ECO:0007669"/>
    <property type="project" value="TreeGrafter"/>
</dbReference>
<protein>
    <recommendedName>
        <fullName evidence="5">Voltage-dependent calcium channel gamma-5 subunit</fullName>
    </recommendedName>
</protein>
<keyword evidence="2" id="KW-0472">Membrane</keyword>
<dbReference type="GO" id="GO:0005245">
    <property type="term" value="F:voltage-gated calcium channel activity"/>
    <property type="evidence" value="ECO:0007669"/>
    <property type="project" value="TreeGrafter"/>
</dbReference>
<dbReference type="InterPro" id="IPR051072">
    <property type="entry name" value="CACNG_subunit"/>
</dbReference>
<sequence length="207" mass="23648">MLLNGTSDDLGQMHHNLGLIMLGGMVIYISTFKAEVGRKLQPPSSLQPTPLFIYTYGFSFLLVVSGFMTSELAGTFAIFLYINLQQSQVVKKENNKKRYRDIPPSPEDHLHCRRHHLSQRRGSSRCENNSRENSPHASTSRGQLTNTTLTLSESMKDLSYFNFPFSRDATCNTLSTSADMGLDYPREYPREYSREFSYETLRRTTPV</sequence>
<dbReference type="PhylomeDB" id="T1IXT8"/>
<feature type="compositionally biased region" description="Basic residues" evidence="1">
    <location>
        <begin position="111"/>
        <end position="123"/>
    </location>
</feature>